<feature type="compositionally biased region" description="Polar residues" evidence="1">
    <location>
        <begin position="175"/>
        <end position="186"/>
    </location>
</feature>
<dbReference type="HOGENOM" id="CLU_1366469_0_0_1"/>
<protein>
    <submittedName>
        <fullName evidence="2">Uncharacterized protein</fullName>
    </submittedName>
</protein>
<gene>
    <name evidence="2" type="ORF">MPH_05696</name>
</gene>
<feature type="region of interest" description="Disordered" evidence="1">
    <location>
        <begin position="175"/>
        <end position="200"/>
    </location>
</feature>
<evidence type="ECO:0000313" key="3">
    <source>
        <dbReference type="Proteomes" id="UP000007129"/>
    </source>
</evidence>
<dbReference type="Proteomes" id="UP000007129">
    <property type="component" value="Unassembled WGS sequence"/>
</dbReference>
<organism evidence="2 3">
    <name type="scientific">Macrophomina phaseolina (strain MS6)</name>
    <name type="common">Charcoal rot fungus</name>
    <dbReference type="NCBI Taxonomy" id="1126212"/>
    <lineage>
        <taxon>Eukaryota</taxon>
        <taxon>Fungi</taxon>
        <taxon>Dikarya</taxon>
        <taxon>Ascomycota</taxon>
        <taxon>Pezizomycotina</taxon>
        <taxon>Dothideomycetes</taxon>
        <taxon>Dothideomycetes incertae sedis</taxon>
        <taxon>Botryosphaeriales</taxon>
        <taxon>Botryosphaeriaceae</taxon>
        <taxon>Macrophomina</taxon>
    </lineage>
</organism>
<dbReference type="AlphaFoldDB" id="K2S3Q1"/>
<evidence type="ECO:0000256" key="1">
    <source>
        <dbReference type="SAM" id="MobiDB-lite"/>
    </source>
</evidence>
<accession>K2S3Q1</accession>
<comment type="caution">
    <text evidence="2">The sequence shown here is derived from an EMBL/GenBank/DDBJ whole genome shotgun (WGS) entry which is preliminary data.</text>
</comment>
<dbReference type="EMBL" id="AHHD01000256">
    <property type="protein sequence ID" value="EKG17124.1"/>
    <property type="molecule type" value="Genomic_DNA"/>
</dbReference>
<evidence type="ECO:0000313" key="2">
    <source>
        <dbReference type="EMBL" id="EKG17124.1"/>
    </source>
</evidence>
<proteinExistence type="predicted"/>
<reference evidence="2 3" key="1">
    <citation type="journal article" date="2012" name="BMC Genomics">
        <title>Tools to kill: Genome of one of the most destructive plant pathogenic fungi Macrophomina phaseolina.</title>
        <authorList>
            <person name="Islam M.S."/>
            <person name="Haque M.S."/>
            <person name="Islam M.M."/>
            <person name="Emdad E.M."/>
            <person name="Halim A."/>
            <person name="Hossen Q.M.M."/>
            <person name="Hossain M.Z."/>
            <person name="Ahmed B."/>
            <person name="Rahim S."/>
            <person name="Rahman M.S."/>
            <person name="Alam M.M."/>
            <person name="Hou S."/>
            <person name="Wan X."/>
            <person name="Saito J.A."/>
            <person name="Alam M."/>
        </authorList>
    </citation>
    <scope>NUCLEOTIDE SEQUENCE [LARGE SCALE GENOMIC DNA]</scope>
    <source>
        <strain evidence="2 3">MS6</strain>
    </source>
</reference>
<dbReference type="VEuPathDB" id="FungiDB:MPH_05696"/>
<dbReference type="InParanoid" id="K2S3Q1"/>
<sequence length="200" mass="22655">MRDEQMNEIKILIRWLWADEPKCSYHGAEFPLDGSPSHQNDYYFSDCSLDGMERVLYCEECASLKPKHKPDAFRCNPPWIADICELEGLLLSGVPLPVEVQRAPTAAREDQPRFRQPATCKHLVIERQHLRVRSATIIGAPPLETFHQSPYGCRRSKLCPSFLFQPPTGCPAVIQTSAPHKSTPSRSAFYHHHHPPSAVS</sequence>
<name>K2S3Q1_MACPH</name>
<feature type="compositionally biased region" description="Basic residues" evidence="1">
    <location>
        <begin position="189"/>
        <end position="200"/>
    </location>
</feature>